<evidence type="ECO:0000313" key="3">
    <source>
        <dbReference type="Proteomes" id="UP000886724"/>
    </source>
</evidence>
<accession>A0A9D2BMP0</accession>
<reference evidence="2" key="2">
    <citation type="submission" date="2021-04" db="EMBL/GenBank/DDBJ databases">
        <authorList>
            <person name="Gilroy R."/>
        </authorList>
    </citation>
    <scope>NUCLEOTIDE SEQUENCE</scope>
    <source>
        <strain evidence="2">ChiGjej1B1-14440</strain>
    </source>
</reference>
<comment type="caution">
    <text evidence="2">The sequence shown here is derived from an EMBL/GenBank/DDBJ whole genome shotgun (WGS) entry which is preliminary data.</text>
</comment>
<feature type="domain" description="Glycosyltransferase GT-D fold" evidence="1">
    <location>
        <begin position="49"/>
        <end position="275"/>
    </location>
</feature>
<reference evidence="2" key="1">
    <citation type="journal article" date="2021" name="PeerJ">
        <title>Extensive microbial diversity within the chicken gut microbiome revealed by metagenomics and culture.</title>
        <authorList>
            <person name="Gilroy R."/>
            <person name="Ravi A."/>
            <person name="Getino M."/>
            <person name="Pursley I."/>
            <person name="Horton D.L."/>
            <person name="Alikhan N.F."/>
            <person name="Baker D."/>
            <person name="Gharbi K."/>
            <person name="Hall N."/>
            <person name="Watson M."/>
            <person name="Adriaenssens E.M."/>
            <person name="Foster-Nyarko E."/>
            <person name="Jarju S."/>
            <person name="Secka A."/>
            <person name="Antonio M."/>
            <person name="Oren A."/>
            <person name="Chaudhuri R.R."/>
            <person name="La Ragione R."/>
            <person name="Hildebrand F."/>
            <person name="Pallen M.J."/>
        </authorList>
    </citation>
    <scope>NUCLEOTIDE SEQUENCE</scope>
    <source>
        <strain evidence="2">ChiGjej1B1-14440</strain>
    </source>
</reference>
<gene>
    <name evidence="2" type="ORF">H9980_02615</name>
</gene>
<name>A0A9D2BMP0_9FIRM</name>
<evidence type="ECO:0000259" key="1">
    <source>
        <dbReference type="Pfam" id="PF08759"/>
    </source>
</evidence>
<protein>
    <submittedName>
        <fullName evidence="2">DUF1792 domain-containing protein</fullName>
    </submittedName>
</protein>
<sequence>MGIVLNKIKYEKEKIIKSINNSSVAWLRQPTVISMSETIFEIKNRRASIARYGDGEFDIIFGRTEGFQKKDYELSRCLRSILKKNDISERFFVAIPDCFGDLSQFNEEAQTHWKIRLDKERIKWVLCLNTKAPYYQSQITRFYFDWANKTKCRDWYIGLKNIWNNENVLLVEGQFSRVGVGNDLFDNASSVRRIICPAENAFDYYDEILETICCYAKSSDLIFMALGPTATVLAYDLFKRGYWAVDAGHIDLEYEWMKLGTNEKVKISGKYVNEVKNGNVVDTIYDEKMLRQIVARVGIQ</sequence>
<proteinExistence type="predicted"/>
<organism evidence="2 3">
    <name type="scientific">Candidatus Erysipelatoclostridium merdavium</name>
    <dbReference type="NCBI Taxonomy" id="2838566"/>
    <lineage>
        <taxon>Bacteria</taxon>
        <taxon>Bacillati</taxon>
        <taxon>Bacillota</taxon>
        <taxon>Erysipelotrichia</taxon>
        <taxon>Erysipelotrichales</taxon>
        <taxon>Erysipelotrichales incertae sedis</taxon>
    </lineage>
</organism>
<dbReference type="InterPro" id="IPR014869">
    <property type="entry name" value="GT-D"/>
</dbReference>
<dbReference type="Pfam" id="PF08759">
    <property type="entry name" value="GT-D"/>
    <property type="match status" value="1"/>
</dbReference>
<evidence type="ECO:0000313" key="2">
    <source>
        <dbReference type="EMBL" id="HIX80849.1"/>
    </source>
</evidence>
<dbReference type="Proteomes" id="UP000886724">
    <property type="component" value="Unassembled WGS sequence"/>
</dbReference>
<dbReference type="AlphaFoldDB" id="A0A9D2BMP0"/>
<dbReference type="EMBL" id="DXET01000066">
    <property type="protein sequence ID" value="HIX80849.1"/>
    <property type="molecule type" value="Genomic_DNA"/>
</dbReference>